<dbReference type="PaxDb" id="4113-PGSC0003DMT400000489"/>
<feature type="region of interest" description="Disordered" evidence="1">
    <location>
        <begin position="31"/>
        <end position="104"/>
    </location>
</feature>
<feature type="compositionally biased region" description="Low complexity" evidence="1">
    <location>
        <begin position="31"/>
        <end position="40"/>
    </location>
</feature>
<dbReference type="PANTHER" id="PTHR46567">
    <property type="entry name" value="MEDIATOR OF RNA POLYMERASE II TRANSCRIPTION SUBUNIT 12"/>
    <property type="match status" value="1"/>
</dbReference>
<dbReference type="eggNOG" id="KOG4522">
    <property type="taxonomic scope" value="Eukaryota"/>
</dbReference>
<feature type="compositionally biased region" description="Polar residues" evidence="1">
    <location>
        <begin position="41"/>
        <end position="58"/>
    </location>
</feature>
<evidence type="ECO:0000313" key="3">
    <source>
        <dbReference type="Proteomes" id="UP000011115"/>
    </source>
</evidence>
<reference evidence="2" key="2">
    <citation type="submission" date="2015-06" db="UniProtKB">
        <authorList>
            <consortium name="EnsemblPlants"/>
        </authorList>
    </citation>
    <scope>IDENTIFICATION</scope>
    <source>
        <strain evidence="2">DM1-3 516 R44</strain>
    </source>
</reference>
<dbReference type="InParanoid" id="M0ZGU1"/>
<dbReference type="PANTHER" id="PTHR46567:SF1">
    <property type="entry name" value="MEDIATOR OF RNA POLYMERASE II TRANSCRIPTION SUBUNIT 12"/>
    <property type="match status" value="1"/>
</dbReference>
<evidence type="ECO:0000256" key="1">
    <source>
        <dbReference type="SAM" id="MobiDB-lite"/>
    </source>
</evidence>
<reference evidence="3" key="1">
    <citation type="journal article" date="2011" name="Nature">
        <title>Genome sequence and analysis of the tuber crop potato.</title>
        <authorList>
            <consortium name="The Potato Genome Sequencing Consortium"/>
        </authorList>
    </citation>
    <scope>NUCLEOTIDE SEQUENCE [LARGE SCALE GENOMIC DNA]</scope>
    <source>
        <strain evidence="3">cv. DM1-3 516 R44</strain>
    </source>
</reference>
<evidence type="ECO:0000313" key="2">
    <source>
        <dbReference type="EnsemblPlants" id="PGSC0003DMT400000489"/>
    </source>
</evidence>
<keyword evidence="3" id="KW-1185">Reference proteome</keyword>
<dbReference type="STRING" id="4113.M0ZGU1"/>
<dbReference type="HOGENOM" id="CLU_1910326_0_0_1"/>
<proteinExistence type="predicted"/>
<protein>
    <submittedName>
        <fullName evidence="2">2-oxo acid dehydrogenase, lipoyl-binding site</fullName>
    </submittedName>
</protein>
<dbReference type="AlphaFoldDB" id="M0ZGU1"/>
<dbReference type="Proteomes" id="UP000011115">
    <property type="component" value="Unassembled WGS sequence"/>
</dbReference>
<organism evidence="2 3">
    <name type="scientific">Solanum tuberosum</name>
    <name type="common">Potato</name>
    <dbReference type="NCBI Taxonomy" id="4113"/>
    <lineage>
        <taxon>Eukaryota</taxon>
        <taxon>Viridiplantae</taxon>
        <taxon>Streptophyta</taxon>
        <taxon>Embryophyta</taxon>
        <taxon>Tracheophyta</taxon>
        <taxon>Spermatophyta</taxon>
        <taxon>Magnoliopsida</taxon>
        <taxon>eudicotyledons</taxon>
        <taxon>Gunneridae</taxon>
        <taxon>Pentapetalae</taxon>
        <taxon>asterids</taxon>
        <taxon>lamiids</taxon>
        <taxon>Solanales</taxon>
        <taxon>Solanaceae</taxon>
        <taxon>Solanoideae</taxon>
        <taxon>Solaneae</taxon>
        <taxon>Solanum</taxon>
    </lineage>
</organism>
<dbReference type="Gramene" id="PGSC0003DMT400000489">
    <property type="protein sequence ID" value="PGSC0003DMT400000489"/>
    <property type="gene ID" value="PGSC0003DMG400000171"/>
</dbReference>
<accession>M0ZGU1</accession>
<name>M0ZGU1_SOLTU</name>
<sequence>MPILFPSARLSISCQPPSVLPAALSSLLPSNPVSVLHSSNGSNQTQRNPGSLLRTATSVAGKAKHVSSQQENDHEVDPWILLEDGAGSSNSSSNSPLVGGGDHANLKASNWLKGTVRVRRTDLTYIGAVDDDS</sequence>
<dbReference type="EnsemblPlants" id="PGSC0003DMT400000489">
    <property type="protein sequence ID" value="PGSC0003DMT400000489"/>
    <property type="gene ID" value="PGSC0003DMG400000171"/>
</dbReference>